<dbReference type="GO" id="GO:0005096">
    <property type="term" value="F:GTPase activator activity"/>
    <property type="evidence" value="ECO:0007669"/>
    <property type="project" value="UniProtKB-KW"/>
</dbReference>
<dbReference type="GO" id="GO:0016192">
    <property type="term" value="P:vesicle-mediated transport"/>
    <property type="evidence" value="ECO:0007669"/>
    <property type="project" value="UniProtKB-KW"/>
</dbReference>
<dbReference type="AlphaFoldDB" id="A0AAE1LN44"/>
<dbReference type="PRINTS" id="PR00405">
    <property type="entry name" value="REVINTRACTNG"/>
</dbReference>
<feature type="compositionally biased region" description="Polar residues" evidence="19">
    <location>
        <begin position="126"/>
        <end position="135"/>
    </location>
</feature>
<evidence type="ECO:0000256" key="6">
    <source>
        <dbReference type="ARBA" id="ARBA00022553"/>
    </source>
</evidence>
<evidence type="ECO:0000256" key="8">
    <source>
        <dbReference type="ARBA" id="ARBA00022771"/>
    </source>
</evidence>
<keyword evidence="8 18" id="KW-0863">Zinc-finger</keyword>
<feature type="region of interest" description="Disordered" evidence="19">
    <location>
        <begin position="313"/>
        <end position="479"/>
    </location>
</feature>
<dbReference type="InterPro" id="IPR038508">
    <property type="entry name" value="ArfGAP_dom_sf"/>
</dbReference>
<dbReference type="EMBL" id="JAHWGI010001196">
    <property type="protein sequence ID" value="KAK3924709.1"/>
    <property type="molecule type" value="Genomic_DNA"/>
</dbReference>
<evidence type="ECO:0000256" key="7">
    <source>
        <dbReference type="ARBA" id="ARBA00022723"/>
    </source>
</evidence>
<feature type="compositionally biased region" description="Low complexity" evidence="19">
    <location>
        <begin position="390"/>
        <end position="407"/>
    </location>
</feature>
<evidence type="ECO:0000313" key="21">
    <source>
        <dbReference type="EMBL" id="KAK3924709.1"/>
    </source>
</evidence>
<comment type="function">
    <text evidence="14">GTPase-activating protein (GAP) for the ADP ribosylation factor 1 (ARF1). Involved in membrane trafficking and /or vesicle transport. Promotes hydrolysis of the ARF1-bound GTP and thus, is required for the dissociation of coat proteins from Golgi-derived membranes and vesicles, a prerequisite for vesicle's fusion with target compartment. Probably regulates ARF1-mediated transport via its interaction with the KDELR proteins and TMED2. Overexpression induces the redistribution of the entire Golgi complex to the endoplasmic reticulum, as when ARF1 is deactivated. Its activity is stimulated by phosphoinosides and inhibited by phosphatidylcholine.</text>
</comment>
<proteinExistence type="predicted"/>
<dbReference type="GO" id="GO:0030100">
    <property type="term" value="P:regulation of endocytosis"/>
    <property type="evidence" value="ECO:0007669"/>
    <property type="project" value="TreeGrafter"/>
</dbReference>
<dbReference type="PANTHER" id="PTHR46395:SF1">
    <property type="entry name" value="ADP-RIBOSYLATION FACTOR GTPASE-ACTIVATING PROTEIN 1"/>
    <property type="match status" value="1"/>
</dbReference>
<keyword evidence="10" id="KW-0931">ER-Golgi transport</keyword>
<keyword evidence="11" id="KW-0653">Protein transport</keyword>
<dbReference type="Pfam" id="PF01412">
    <property type="entry name" value="ArfGap"/>
    <property type="match status" value="1"/>
</dbReference>
<comment type="subcellular location">
    <subcellularLocation>
        <location evidence="1">Cytoplasm</location>
    </subcellularLocation>
    <subcellularLocation>
        <location evidence="2">Golgi apparatus</location>
    </subcellularLocation>
</comment>
<accession>A0AAE1LN44</accession>
<dbReference type="Gene3D" id="1.10.220.150">
    <property type="entry name" value="Arf GTPase activating protein"/>
    <property type="match status" value="1"/>
</dbReference>
<dbReference type="CDD" id="cd08830">
    <property type="entry name" value="ArfGap_ArfGap1"/>
    <property type="match status" value="1"/>
</dbReference>
<keyword evidence="4" id="KW-0343">GTPase activation</keyword>
<evidence type="ECO:0000256" key="12">
    <source>
        <dbReference type="ARBA" id="ARBA00022990"/>
    </source>
</evidence>
<evidence type="ECO:0000256" key="18">
    <source>
        <dbReference type="PROSITE-ProRule" id="PRU00288"/>
    </source>
</evidence>
<dbReference type="InterPro" id="IPR037278">
    <property type="entry name" value="ARFGAP/RecO"/>
</dbReference>
<feature type="compositionally biased region" description="Low complexity" evidence="19">
    <location>
        <begin position="435"/>
        <end position="444"/>
    </location>
</feature>
<feature type="compositionally biased region" description="Basic residues" evidence="19">
    <location>
        <begin position="424"/>
        <end position="434"/>
    </location>
</feature>
<dbReference type="SMART" id="SM00105">
    <property type="entry name" value="ArfGap"/>
    <property type="match status" value="1"/>
</dbReference>
<dbReference type="PROSITE" id="PS50115">
    <property type="entry name" value="ARFGAP"/>
    <property type="match status" value="1"/>
</dbReference>
<dbReference type="FunFam" id="1.10.220.150:FF:000008">
    <property type="entry name" value="ADP-ribosylation factor GTPase activating protein 1"/>
    <property type="match status" value="1"/>
</dbReference>
<gene>
    <name evidence="21" type="ORF">KUF71_012843</name>
</gene>
<evidence type="ECO:0000256" key="3">
    <source>
        <dbReference type="ARBA" id="ARBA00022448"/>
    </source>
</evidence>
<reference evidence="21" key="2">
    <citation type="journal article" date="2023" name="BMC Genomics">
        <title>Pest status, molecular evolution, and epigenetic factors derived from the genome assembly of Frankliniella fusca, a thysanopteran phytovirus vector.</title>
        <authorList>
            <person name="Catto M.A."/>
            <person name="Labadie P.E."/>
            <person name="Jacobson A.L."/>
            <person name="Kennedy G.G."/>
            <person name="Srinivasan R."/>
            <person name="Hunt B.G."/>
        </authorList>
    </citation>
    <scope>NUCLEOTIDE SEQUENCE</scope>
    <source>
        <strain evidence="21">PL_HMW_Pooled</strain>
    </source>
</reference>
<name>A0AAE1LN44_9NEOP</name>
<dbReference type="GO" id="GO:0015031">
    <property type="term" value="P:protein transport"/>
    <property type="evidence" value="ECO:0007669"/>
    <property type="project" value="UniProtKB-KW"/>
</dbReference>
<evidence type="ECO:0000256" key="19">
    <source>
        <dbReference type="SAM" id="MobiDB-lite"/>
    </source>
</evidence>
<dbReference type="InterPro" id="IPR001164">
    <property type="entry name" value="ArfGAP_dom"/>
</dbReference>
<feature type="compositionally biased region" description="Low complexity" evidence="19">
    <location>
        <begin position="136"/>
        <end position="170"/>
    </location>
</feature>
<evidence type="ECO:0000256" key="16">
    <source>
        <dbReference type="ARBA" id="ARBA00077418"/>
    </source>
</evidence>
<keyword evidence="9" id="KW-0862">Zinc</keyword>
<keyword evidence="7" id="KW-0479">Metal-binding</keyword>
<evidence type="ECO:0000256" key="17">
    <source>
        <dbReference type="ARBA" id="ARBA00081514"/>
    </source>
</evidence>
<keyword evidence="22" id="KW-1185">Reference proteome</keyword>
<keyword evidence="3" id="KW-0813">Transport</keyword>
<protein>
    <recommendedName>
        <fullName evidence="15">ADP-ribosylation factor GTPase-activating protein 1</fullName>
    </recommendedName>
    <alternativeName>
        <fullName evidence="17">ADP-ribosylation factor 1 GTPase-activating protein</fullName>
    </alternativeName>
    <alternativeName>
        <fullName evidence="16">ARF1-directed GTPase-activating protein</fullName>
    </alternativeName>
</protein>
<dbReference type="PANTHER" id="PTHR46395">
    <property type="entry name" value="ADP-RIBOSYLATION FACTOR GTPASE-ACTIVATING PROTEIN 1"/>
    <property type="match status" value="1"/>
</dbReference>
<dbReference type="GO" id="GO:0008270">
    <property type="term" value="F:zinc ion binding"/>
    <property type="evidence" value="ECO:0007669"/>
    <property type="project" value="UniProtKB-KW"/>
</dbReference>
<dbReference type="Proteomes" id="UP001219518">
    <property type="component" value="Unassembled WGS sequence"/>
</dbReference>
<evidence type="ECO:0000256" key="13">
    <source>
        <dbReference type="ARBA" id="ARBA00023034"/>
    </source>
</evidence>
<dbReference type="SUPFAM" id="SSF57863">
    <property type="entry name" value="ArfGap/RecO-like zinc finger"/>
    <property type="match status" value="1"/>
</dbReference>
<evidence type="ECO:0000256" key="14">
    <source>
        <dbReference type="ARBA" id="ARBA00058112"/>
    </source>
</evidence>
<keyword evidence="5" id="KW-0963">Cytoplasm</keyword>
<evidence type="ECO:0000313" key="22">
    <source>
        <dbReference type="Proteomes" id="UP001219518"/>
    </source>
</evidence>
<evidence type="ECO:0000256" key="2">
    <source>
        <dbReference type="ARBA" id="ARBA00004555"/>
    </source>
</evidence>
<dbReference type="GO" id="GO:0000139">
    <property type="term" value="C:Golgi membrane"/>
    <property type="evidence" value="ECO:0007669"/>
    <property type="project" value="TreeGrafter"/>
</dbReference>
<organism evidence="21 22">
    <name type="scientific">Frankliniella fusca</name>
    <dbReference type="NCBI Taxonomy" id="407009"/>
    <lineage>
        <taxon>Eukaryota</taxon>
        <taxon>Metazoa</taxon>
        <taxon>Ecdysozoa</taxon>
        <taxon>Arthropoda</taxon>
        <taxon>Hexapoda</taxon>
        <taxon>Insecta</taxon>
        <taxon>Pterygota</taxon>
        <taxon>Neoptera</taxon>
        <taxon>Paraneoptera</taxon>
        <taxon>Thysanoptera</taxon>
        <taxon>Terebrantia</taxon>
        <taxon>Thripoidea</taxon>
        <taxon>Thripidae</taxon>
        <taxon>Frankliniella</taxon>
    </lineage>
</organism>
<evidence type="ECO:0000256" key="10">
    <source>
        <dbReference type="ARBA" id="ARBA00022892"/>
    </source>
</evidence>
<reference evidence="21" key="1">
    <citation type="submission" date="2021-07" db="EMBL/GenBank/DDBJ databases">
        <authorList>
            <person name="Catto M.A."/>
            <person name="Jacobson A."/>
            <person name="Kennedy G."/>
            <person name="Labadie P."/>
            <person name="Hunt B.G."/>
            <person name="Srinivasan R."/>
        </authorList>
    </citation>
    <scope>NUCLEOTIDE SEQUENCE</scope>
    <source>
        <strain evidence="21">PL_HMW_Pooled</strain>
        <tissue evidence="21">Head</tissue>
    </source>
</reference>
<dbReference type="GO" id="GO:0032012">
    <property type="term" value="P:regulation of ARF protein signal transduction"/>
    <property type="evidence" value="ECO:0007669"/>
    <property type="project" value="TreeGrafter"/>
</dbReference>
<keyword evidence="13" id="KW-0333">Golgi apparatus</keyword>
<evidence type="ECO:0000256" key="15">
    <source>
        <dbReference type="ARBA" id="ARBA00071258"/>
    </source>
</evidence>
<evidence type="ECO:0000256" key="4">
    <source>
        <dbReference type="ARBA" id="ARBA00022468"/>
    </source>
</evidence>
<evidence type="ECO:0000259" key="20">
    <source>
        <dbReference type="PROSITE" id="PS50115"/>
    </source>
</evidence>
<evidence type="ECO:0000256" key="11">
    <source>
        <dbReference type="ARBA" id="ARBA00022927"/>
    </source>
</evidence>
<comment type="caution">
    <text evidence="21">The sequence shown here is derived from an EMBL/GenBank/DDBJ whole genome shotgun (WGS) entry which is preliminary data.</text>
</comment>
<keyword evidence="12" id="KW-0007">Acetylation</keyword>
<keyword evidence="6" id="KW-0597">Phosphoprotein</keyword>
<evidence type="ECO:0000256" key="1">
    <source>
        <dbReference type="ARBA" id="ARBA00004496"/>
    </source>
</evidence>
<evidence type="ECO:0000256" key="9">
    <source>
        <dbReference type="ARBA" id="ARBA00022833"/>
    </source>
</evidence>
<sequence length="479" mass="51841">MASPRTRRVLQGLKTGDENNKCFECGAFNPQWVSVTYGIWICLECSGKHRSLGVHLSFVRSISMDKWKDVELEKMKVGGNRNAREFLEAQDDWDDSMAIQQRYNSKAAALYRDKISALAQGKDWSPTKSPAQNFTSPSISRSSSSLTENGSHYSSSNYSGSSSSYQSSGYQSGGGGSDGYHSADQFKNDKEAFFARRQMENAGRPDHIPPNQGGKYSGFGYTMDAPPRSTSQEFFDTAVSSLSSGWSLFSSNASKIASKATENAFKIGSIASQKVTEIGASVGEKVKDGNVIDSMSSQVLNLASKMGDLGRKGWQDIAGTNSELPPPGQTPDGTEKSSLLIDGAHRPLSQRDSSAPLLNDGGSSRRKSSGGSRDKRDQADDEWGWGENTPIGKSSVSPSSPASEWDSWGSSSNDVVKERESSSRHHKRSSKKKSSSPGTSSSSKGVKESLLIDFAEEKNNSSGDWGKATEEDPWDILNK</sequence>
<feature type="region of interest" description="Disordered" evidence="19">
    <location>
        <begin position="121"/>
        <end position="182"/>
    </location>
</feature>
<feature type="domain" description="Arf-GAP" evidence="20">
    <location>
        <begin position="7"/>
        <end position="124"/>
    </location>
</feature>
<evidence type="ECO:0000256" key="5">
    <source>
        <dbReference type="ARBA" id="ARBA00022490"/>
    </source>
</evidence>